<evidence type="ECO:0000313" key="1">
    <source>
        <dbReference type="EMBL" id="KAK7489428.1"/>
    </source>
</evidence>
<sequence length="115" mass="12790">MHLHANTVDTAVGKRTCLVGAKRPNANYVMDFGALGETTNEMAVRCYAVLNLQHLVKAMKANIKHREHTDKERLNTSANRTAMKKNSCSPREHCHSMGVLLQRLEVAFCRGTGVL</sequence>
<proteinExistence type="predicted"/>
<comment type="caution">
    <text evidence="1">The sequence shown here is derived from an EMBL/GenBank/DDBJ whole genome shotgun (WGS) entry which is preliminary data.</text>
</comment>
<dbReference type="EMBL" id="JACVVK020000138">
    <property type="protein sequence ID" value="KAK7489428.1"/>
    <property type="molecule type" value="Genomic_DNA"/>
</dbReference>
<organism evidence="1 2">
    <name type="scientific">Batillaria attramentaria</name>
    <dbReference type="NCBI Taxonomy" id="370345"/>
    <lineage>
        <taxon>Eukaryota</taxon>
        <taxon>Metazoa</taxon>
        <taxon>Spiralia</taxon>
        <taxon>Lophotrochozoa</taxon>
        <taxon>Mollusca</taxon>
        <taxon>Gastropoda</taxon>
        <taxon>Caenogastropoda</taxon>
        <taxon>Sorbeoconcha</taxon>
        <taxon>Cerithioidea</taxon>
        <taxon>Batillariidae</taxon>
        <taxon>Batillaria</taxon>
    </lineage>
</organism>
<dbReference type="Proteomes" id="UP001519460">
    <property type="component" value="Unassembled WGS sequence"/>
</dbReference>
<dbReference type="AlphaFoldDB" id="A0ABD0KQB9"/>
<keyword evidence="2" id="KW-1185">Reference proteome</keyword>
<gene>
    <name evidence="1" type="ORF">BaRGS_00019372</name>
</gene>
<reference evidence="1 2" key="1">
    <citation type="journal article" date="2023" name="Sci. Data">
        <title>Genome assembly of the Korean intertidal mud-creeper Batillaria attramentaria.</title>
        <authorList>
            <person name="Patra A.K."/>
            <person name="Ho P.T."/>
            <person name="Jun S."/>
            <person name="Lee S.J."/>
            <person name="Kim Y."/>
            <person name="Won Y.J."/>
        </authorList>
    </citation>
    <scope>NUCLEOTIDE SEQUENCE [LARGE SCALE GENOMIC DNA]</scope>
    <source>
        <strain evidence="1">Wonlab-2016</strain>
    </source>
</reference>
<name>A0ABD0KQB9_9CAEN</name>
<protein>
    <submittedName>
        <fullName evidence="1">Uncharacterized protein</fullName>
    </submittedName>
</protein>
<evidence type="ECO:0000313" key="2">
    <source>
        <dbReference type="Proteomes" id="UP001519460"/>
    </source>
</evidence>
<accession>A0ABD0KQB9</accession>